<dbReference type="PROSITE" id="PS51186">
    <property type="entry name" value="GNAT"/>
    <property type="match status" value="1"/>
</dbReference>
<name>A0A106C1R4_SHEFR</name>
<proteinExistence type="predicted"/>
<organism evidence="2">
    <name type="scientific">Shewanella frigidimarina</name>
    <dbReference type="NCBI Taxonomy" id="56812"/>
    <lineage>
        <taxon>Bacteria</taxon>
        <taxon>Pseudomonadati</taxon>
        <taxon>Pseudomonadota</taxon>
        <taxon>Gammaproteobacteria</taxon>
        <taxon>Alteromonadales</taxon>
        <taxon>Shewanellaceae</taxon>
        <taxon>Shewanella</taxon>
    </lineage>
</organism>
<dbReference type="InterPro" id="IPR016181">
    <property type="entry name" value="Acyl_CoA_acyltransferase"/>
</dbReference>
<dbReference type="CDD" id="cd04301">
    <property type="entry name" value="NAT_SF"/>
    <property type="match status" value="1"/>
</dbReference>
<dbReference type="Proteomes" id="UP000055702">
    <property type="component" value="Unassembled WGS sequence"/>
</dbReference>
<dbReference type="RefSeq" id="WP_059745068.1">
    <property type="nucleotide sequence ID" value="NZ_JBOZOX010000004.1"/>
</dbReference>
<dbReference type="AlphaFoldDB" id="A0A106C1R4"/>
<dbReference type="InterPro" id="IPR000182">
    <property type="entry name" value="GNAT_dom"/>
</dbReference>
<dbReference type="Pfam" id="PF00583">
    <property type="entry name" value="Acetyltransf_1"/>
    <property type="match status" value="1"/>
</dbReference>
<dbReference type="Gene3D" id="3.40.630.30">
    <property type="match status" value="1"/>
</dbReference>
<sequence length="131" mass="15240">MQIRLASSIDLEPLSLLFDQYRQQLQQPSDYQACHHFLKHRLAENDSMIFVSIRDDEMVGFIQLYPSFSSLRLAPVWYLEDVFVKPQYQQQDIVSQMYQKAQLLAQNTGVLLINHHDSQVPIEPESLNCSA</sequence>
<evidence type="ECO:0000313" key="2">
    <source>
        <dbReference type="EMBL" id="KVX02642.1"/>
    </source>
</evidence>
<protein>
    <recommendedName>
        <fullName evidence="1">N-acetyltransferase domain-containing protein</fullName>
    </recommendedName>
</protein>
<evidence type="ECO:0000313" key="3">
    <source>
        <dbReference type="Proteomes" id="UP000055702"/>
    </source>
</evidence>
<reference evidence="2 3" key="1">
    <citation type="submission" date="2016-01" db="EMBL/GenBank/DDBJ databases">
        <title>Draft genome of the antarctic isolate Shewanella frigidimarina Ag06-30.</title>
        <authorList>
            <person name="Parmeciano Di Noto G."/>
            <person name="Vazquez S."/>
            <person name="Mac Cormack W."/>
            <person name="Iriarte A."/>
            <person name="Quiroga C."/>
        </authorList>
    </citation>
    <scope>NUCLEOTIDE SEQUENCE [LARGE SCALE GENOMIC DNA]</scope>
    <source>
        <strain evidence="2 3">Ag06-30</strain>
    </source>
</reference>
<comment type="caution">
    <text evidence="2">The sequence shown here is derived from an EMBL/GenBank/DDBJ whole genome shotgun (WGS) entry which is preliminary data.</text>
</comment>
<evidence type="ECO:0000259" key="1">
    <source>
        <dbReference type="PROSITE" id="PS51186"/>
    </source>
</evidence>
<feature type="domain" description="N-acetyltransferase" evidence="1">
    <location>
        <begin position="1"/>
        <end position="131"/>
    </location>
</feature>
<dbReference type="GO" id="GO:0016747">
    <property type="term" value="F:acyltransferase activity, transferring groups other than amino-acyl groups"/>
    <property type="evidence" value="ECO:0007669"/>
    <property type="project" value="InterPro"/>
</dbReference>
<accession>A0A106C1R4</accession>
<gene>
    <name evidence="2" type="ORF">AWJ07_13115</name>
</gene>
<dbReference type="SUPFAM" id="SSF55729">
    <property type="entry name" value="Acyl-CoA N-acyltransferases (Nat)"/>
    <property type="match status" value="1"/>
</dbReference>
<dbReference type="EMBL" id="LRDC01000011">
    <property type="protein sequence ID" value="KVX02642.1"/>
    <property type="molecule type" value="Genomic_DNA"/>
</dbReference>